<keyword evidence="12" id="KW-1185">Reference proteome</keyword>
<keyword evidence="5 9" id="KW-0812">Transmembrane</keyword>
<dbReference type="InterPro" id="IPR007387">
    <property type="entry name" value="TRAP_DctQ"/>
</dbReference>
<organism evidence="11 12">
    <name type="scientific">Oryzomicrobium terrae</name>
    <dbReference type="NCBI Taxonomy" id="1735038"/>
    <lineage>
        <taxon>Bacteria</taxon>
        <taxon>Pseudomonadati</taxon>
        <taxon>Pseudomonadota</taxon>
        <taxon>Betaproteobacteria</taxon>
        <taxon>Rhodocyclales</taxon>
        <taxon>Rhodocyclaceae</taxon>
        <taxon>Oryzomicrobium</taxon>
    </lineage>
</organism>
<evidence type="ECO:0000259" key="10">
    <source>
        <dbReference type="Pfam" id="PF04290"/>
    </source>
</evidence>
<evidence type="ECO:0000256" key="9">
    <source>
        <dbReference type="RuleBase" id="RU369079"/>
    </source>
</evidence>
<evidence type="ECO:0000256" key="8">
    <source>
        <dbReference type="ARBA" id="ARBA00038436"/>
    </source>
</evidence>
<reference evidence="11 12" key="1">
    <citation type="submission" date="2017-07" db="EMBL/GenBank/DDBJ databases">
        <title>Complete genome sequence of Oryzomicrobium terrae TPP412.</title>
        <authorList>
            <person name="Chiu L.-W."/>
            <person name="Lo K.-J."/>
            <person name="Tsai Y.-M."/>
            <person name="Lin S.-S."/>
            <person name="Kuo C.-H."/>
            <person name="Liu C.-T."/>
        </authorList>
    </citation>
    <scope>NUCLEOTIDE SEQUENCE [LARGE SCALE GENOMIC DNA]</scope>
    <source>
        <strain evidence="11 12">TPP412</strain>
    </source>
</reference>
<evidence type="ECO:0000256" key="2">
    <source>
        <dbReference type="ARBA" id="ARBA00022448"/>
    </source>
</evidence>
<dbReference type="GO" id="GO:0022857">
    <property type="term" value="F:transmembrane transporter activity"/>
    <property type="evidence" value="ECO:0007669"/>
    <property type="project" value="UniProtKB-UniRule"/>
</dbReference>
<keyword evidence="3" id="KW-1003">Cell membrane</keyword>
<dbReference type="PANTHER" id="PTHR35011">
    <property type="entry name" value="2,3-DIKETO-L-GULONATE TRAP TRANSPORTER SMALL PERMEASE PROTEIN YIAM"/>
    <property type="match status" value="1"/>
</dbReference>
<feature type="transmembrane region" description="Helical" evidence="9">
    <location>
        <begin position="91"/>
        <end position="114"/>
    </location>
</feature>
<proteinExistence type="inferred from homology"/>
<dbReference type="Pfam" id="PF04290">
    <property type="entry name" value="DctQ"/>
    <property type="match status" value="1"/>
</dbReference>
<feature type="transmembrane region" description="Helical" evidence="9">
    <location>
        <begin position="134"/>
        <end position="151"/>
    </location>
</feature>
<evidence type="ECO:0000313" key="11">
    <source>
        <dbReference type="EMBL" id="QEL63962.1"/>
    </source>
</evidence>
<gene>
    <name evidence="11" type="primary">dctQ</name>
    <name evidence="11" type="ORF">OTERR_04860</name>
</gene>
<dbReference type="PANTHER" id="PTHR35011:SF4">
    <property type="entry name" value="SLL1102 PROTEIN"/>
    <property type="match status" value="1"/>
</dbReference>
<keyword evidence="2 9" id="KW-0813">Transport</keyword>
<keyword evidence="7 9" id="KW-0472">Membrane</keyword>
<sequence>MNVLLKLSRLIDALNERVGRSMIWLILLSVIISAGNAVVRKAFNYSSNWLLEIQWYMFAAVFLLCAGYALKHNAHVRIDVIAGRFSHRSQAWIDIIGTIVFLMPMALITLWLSWPFFLLALNTGEMSSNPGGLIRWPVKMLVPLGFALLVLQGVSELIKRIGYLQGLVDDPYAKDEGPSAEEQLAAHIKATKGEVV</sequence>
<feature type="domain" description="Tripartite ATP-independent periplasmic transporters DctQ component" evidence="10">
    <location>
        <begin position="31"/>
        <end position="160"/>
    </location>
</feature>
<dbReference type="InterPro" id="IPR055348">
    <property type="entry name" value="DctQ"/>
</dbReference>
<comment type="function">
    <text evidence="9">Part of the tripartite ATP-independent periplasmic (TRAP) transport system.</text>
</comment>
<evidence type="ECO:0000256" key="5">
    <source>
        <dbReference type="ARBA" id="ARBA00022692"/>
    </source>
</evidence>
<dbReference type="Proteomes" id="UP000323671">
    <property type="component" value="Chromosome"/>
</dbReference>
<evidence type="ECO:0000256" key="3">
    <source>
        <dbReference type="ARBA" id="ARBA00022475"/>
    </source>
</evidence>
<keyword evidence="6 9" id="KW-1133">Transmembrane helix</keyword>
<evidence type="ECO:0000256" key="7">
    <source>
        <dbReference type="ARBA" id="ARBA00023136"/>
    </source>
</evidence>
<dbReference type="AlphaFoldDB" id="A0A5C1E4X3"/>
<feature type="transmembrane region" description="Helical" evidence="9">
    <location>
        <begin position="21"/>
        <end position="38"/>
    </location>
</feature>
<comment type="subcellular location">
    <subcellularLocation>
        <location evidence="1 9">Cell inner membrane</location>
        <topology evidence="1 9">Multi-pass membrane protein</topology>
    </subcellularLocation>
</comment>
<evidence type="ECO:0000256" key="1">
    <source>
        <dbReference type="ARBA" id="ARBA00004429"/>
    </source>
</evidence>
<comment type="similarity">
    <text evidence="8 9">Belongs to the TRAP transporter small permease family.</text>
</comment>
<dbReference type="GO" id="GO:0005886">
    <property type="term" value="C:plasma membrane"/>
    <property type="evidence" value="ECO:0007669"/>
    <property type="project" value="UniProtKB-SubCell"/>
</dbReference>
<keyword evidence="4 9" id="KW-0997">Cell inner membrane</keyword>
<comment type="subunit">
    <text evidence="9">The complex comprises the extracytoplasmic solute receptor protein and the two transmembrane proteins.</text>
</comment>
<dbReference type="KEGG" id="otr:OTERR_04860"/>
<dbReference type="RefSeq" id="WP_054620094.1">
    <property type="nucleotide sequence ID" value="NZ_CP022579.1"/>
</dbReference>
<accession>A0A5C1E4X3</accession>
<protein>
    <recommendedName>
        <fullName evidence="9">TRAP transporter small permease protein</fullName>
    </recommendedName>
</protein>
<evidence type="ECO:0000256" key="6">
    <source>
        <dbReference type="ARBA" id="ARBA00022989"/>
    </source>
</evidence>
<feature type="transmembrane region" description="Helical" evidence="9">
    <location>
        <begin position="53"/>
        <end position="70"/>
    </location>
</feature>
<dbReference type="EMBL" id="CP022579">
    <property type="protein sequence ID" value="QEL63962.1"/>
    <property type="molecule type" value="Genomic_DNA"/>
</dbReference>
<evidence type="ECO:0000313" key="12">
    <source>
        <dbReference type="Proteomes" id="UP000323671"/>
    </source>
</evidence>
<name>A0A5C1E4X3_9RHOO</name>
<evidence type="ECO:0000256" key="4">
    <source>
        <dbReference type="ARBA" id="ARBA00022519"/>
    </source>
</evidence>